<sequence length="78" mass="8778">MMEMEMEGDEILGLYSPRSEKTDNEKQKNREELGWKHFCSPGKLMGRDVEKRAGTLAINQGFHWPPLSARPGLFAAAG</sequence>
<reference evidence="2 3" key="1">
    <citation type="journal article" date="2019" name="Commun. Biol.">
        <title>The bagworm genome reveals a unique fibroin gene that provides high tensile strength.</title>
        <authorList>
            <person name="Kono N."/>
            <person name="Nakamura H."/>
            <person name="Ohtoshi R."/>
            <person name="Tomita M."/>
            <person name="Numata K."/>
            <person name="Arakawa K."/>
        </authorList>
    </citation>
    <scope>NUCLEOTIDE SEQUENCE [LARGE SCALE GENOMIC DNA]</scope>
</reference>
<dbReference type="EMBL" id="BGZK01000685">
    <property type="protein sequence ID" value="GBP56128.1"/>
    <property type="molecule type" value="Genomic_DNA"/>
</dbReference>
<name>A0A4C1WXD8_EUMVA</name>
<accession>A0A4C1WXD8</accession>
<comment type="caution">
    <text evidence="2">The sequence shown here is derived from an EMBL/GenBank/DDBJ whole genome shotgun (WGS) entry which is preliminary data.</text>
</comment>
<feature type="compositionally biased region" description="Acidic residues" evidence="1">
    <location>
        <begin position="1"/>
        <end position="10"/>
    </location>
</feature>
<feature type="region of interest" description="Disordered" evidence="1">
    <location>
        <begin position="1"/>
        <end position="30"/>
    </location>
</feature>
<organism evidence="2 3">
    <name type="scientific">Eumeta variegata</name>
    <name type="common">Bagworm moth</name>
    <name type="synonym">Eumeta japonica</name>
    <dbReference type="NCBI Taxonomy" id="151549"/>
    <lineage>
        <taxon>Eukaryota</taxon>
        <taxon>Metazoa</taxon>
        <taxon>Ecdysozoa</taxon>
        <taxon>Arthropoda</taxon>
        <taxon>Hexapoda</taxon>
        <taxon>Insecta</taxon>
        <taxon>Pterygota</taxon>
        <taxon>Neoptera</taxon>
        <taxon>Endopterygota</taxon>
        <taxon>Lepidoptera</taxon>
        <taxon>Glossata</taxon>
        <taxon>Ditrysia</taxon>
        <taxon>Tineoidea</taxon>
        <taxon>Psychidae</taxon>
        <taxon>Oiketicinae</taxon>
        <taxon>Eumeta</taxon>
    </lineage>
</organism>
<evidence type="ECO:0000313" key="3">
    <source>
        <dbReference type="Proteomes" id="UP000299102"/>
    </source>
</evidence>
<dbReference type="Proteomes" id="UP000299102">
    <property type="component" value="Unassembled WGS sequence"/>
</dbReference>
<evidence type="ECO:0000313" key="2">
    <source>
        <dbReference type="EMBL" id="GBP56128.1"/>
    </source>
</evidence>
<gene>
    <name evidence="2" type="ORF">EVAR_26099_1</name>
</gene>
<dbReference type="AlphaFoldDB" id="A0A4C1WXD8"/>
<evidence type="ECO:0000256" key="1">
    <source>
        <dbReference type="SAM" id="MobiDB-lite"/>
    </source>
</evidence>
<proteinExistence type="predicted"/>
<protein>
    <submittedName>
        <fullName evidence="2">Uncharacterized protein</fullName>
    </submittedName>
</protein>
<keyword evidence="3" id="KW-1185">Reference proteome</keyword>
<feature type="compositionally biased region" description="Basic and acidic residues" evidence="1">
    <location>
        <begin position="18"/>
        <end position="30"/>
    </location>
</feature>